<proteinExistence type="predicted"/>
<name>A0A8S5PQ97_9CAUD</name>
<accession>A0A8S5PQ97</accession>
<dbReference type="EMBL" id="BK015480">
    <property type="protein sequence ID" value="DAE08944.1"/>
    <property type="molecule type" value="Genomic_DNA"/>
</dbReference>
<protein>
    <submittedName>
        <fullName evidence="1">Uncharacterized protein</fullName>
    </submittedName>
</protein>
<reference evidence="1" key="1">
    <citation type="journal article" date="2021" name="Proc. Natl. Acad. Sci. U.S.A.">
        <title>A Catalog of Tens of Thousands of Viruses from Human Metagenomes Reveals Hidden Associations with Chronic Diseases.</title>
        <authorList>
            <person name="Tisza M.J."/>
            <person name="Buck C.B."/>
        </authorList>
    </citation>
    <scope>NUCLEOTIDE SEQUENCE</scope>
    <source>
        <strain evidence="1">CtTrD1</strain>
    </source>
</reference>
<organism evidence="1">
    <name type="scientific">Siphoviridae sp. ctTrD1</name>
    <dbReference type="NCBI Taxonomy" id="2825524"/>
    <lineage>
        <taxon>Viruses</taxon>
        <taxon>Duplodnaviria</taxon>
        <taxon>Heunggongvirae</taxon>
        <taxon>Uroviricota</taxon>
        <taxon>Caudoviricetes</taxon>
    </lineage>
</organism>
<sequence>MDGLKIYIERHIWSNRVKRWRIIKSVTYFPEMDKVIFTDTRVNSLHQN</sequence>
<evidence type="ECO:0000313" key="1">
    <source>
        <dbReference type="EMBL" id="DAE08944.1"/>
    </source>
</evidence>